<proteinExistence type="inferred from homology"/>
<dbReference type="NCBIfam" id="NF002794">
    <property type="entry name" value="PRK02925.1"/>
    <property type="match status" value="1"/>
</dbReference>
<dbReference type="PANTHER" id="PTHR30068">
    <property type="entry name" value="URONATE ISOMERASE"/>
    <property type="match status" value="1"/>
</dbReference>
<evidence type="ECO:0000256" key="6">
    <source>
        <dbReference type="ARBA" id="ARBA00023235"/>
    </source>
</evidence>
<dbReference type="EMBL" id="AP027729">
    <property type="protein sequence ID" value="BDZ41417.1"/>
    <property type="molecule type" value="Genomic_DNA"/>
</dbReference>
<protein>
    <recommendedName>
        <fullName evidence="5">Uronate isomerase</fullName>
        <ecNumber evidence="4">5.3.1.12</ecNumber>
    </recommendedName>
</protein>
<evidence type="ECO:0000256" key="1">
    <source>
        <dbReference type="ARBA" id="ARBA00001165"/>
    </source>
</evidence>
<dbReference type="Proteomes" id="UP001321475">
    <property type="component" value="Chromosome"/>
</dbReference>
<dbReference type="Gene3D" id="1.10.2020.10">
    <property type="entry name" value="uronate isomerase, domain 2, chain A"/>
    <property type="match status" value="1"/>
</dbReference>
<keyword evidence="8" id="KW-1185">Reference proteome</keyword>
<evidence type="ECO:0000256" key="5">
    <source>
        <dbReference type="ARBA" id="ARBA00020555"/>
    </source>
</evidence>
<evidence type="ECO:0000313" key="7">
    <source>
        <dbReference type="EMBL" id="BDZ41417.1"/>
    </source>
</evidence>
<reference evidence="8" key="1">
    <citation type="journal article" date="2019" name="Int. J. Syst. Evol. Microbiol.">
        <title>The Global Catalogue of Microorganisms (GCM) 10K type strain sequencing project: providing services to taxonomists for standard genome sequencing and annotation.</title>
        <authorList>
            <consortium name="The Broad Institute Genomics Platform"/>
            <consortium name="The Broad Institute Genome Sequencing Center for Infectious Disease"/>
            <person name="Wu L."/>
            <person name="Ma J."/>
        </authorList>
    </citation>
    <scope>NUCLEOTIDE SEQUENCE [LARGE SCALE GENOMIC DNA]</scope>
    <source>
        <strain evidence="8">NBRC 108565</strain>
    </source>
</reference>
<dbReference type="EC" id="5.3.1.12" evidence="4"/>
<evidence type="ECO:0000256" key="3">
    <source>
        <dbReference type="ARBA" id="ARBA00008397"/>
    </source>
</evidence>
<dbReference type="Gene3D" id="3.20.20.140">
    <property type="entry name" value="Metal-dependent hydrolases"/>
    <property type="match status" value="1"/>
</dbReference>
<keyword evidence="6 7" id="KW-0413">Isomerase</keyword>
<name>A0ABM8G010_9CELL</name>
<dbReference type="GO" id="GO:0016853">
    <property type="term" value="F:isomerase activity"/>
    <property type="evidence" value="ECO:0007669"/>
    <property type="project" value="UniProtKB-KW"/>
</dbReference>
<comment type="similarity">
    <text evidence="3">Belongs to the metallo-dependent hydrolases superfamily. Uronate isomerase family.</text>
</comment>
<evidence type="ECO:0000313" key="8">
    <source>
        <dbReference type="Proteomes" id="UP001321475"/>
    </source>
</evidence>
<evidence type="ECO:0000256" key="2">
    <source>
        <dbReference type="ARBA" id="ARBA00004892"/>
    </source>
</evidence>
<dbReference type="InterPro" id="IPR003766">
    <property type="entry name" value="Uronate_isomerase"/>
</dbReference>
<accession>A0ABM8G010</accession>
<dbReference type="InterPro" id="IPR032466">
    <property type="entry name" value="Metal_Hydrolase"/>
</dbReference>
<dbReference type="PANTHER" id="PTHR30068:SF4">
    <property type="entry name" value="URONATE ISOMERASE"/>
    <property type="match status" value="1"/>
</dbReference>
<comment type="catalytic activity">
    <reaction evidence="1">
        <text>D-glucuronate = D-fructuronate</text>
        <dbReference type="Rhea" id="RHEA:13049"/>
        <dbReference type="ChEBI" id="CHEBI:58720"/>
        <dbReference type="ChEBI" id="CHEBI:59863"/>
        <dbReference type="EC" id="5.3.1.12"/>
    </reaction>
</comment>
<comment type="pathway">
    <text evidence="2">Carbohydrate metabolism; pentose and glucuronate interconversion.</text>
</comment>
<dbReference type="Pfam" id="PF02614">
    <property type="entry name" value="UxaC"/>
    <property type="match status" value="1"/>
</dbReference>
<evidence type="ECO:0000256" key="4">
    <source>
        <dbReference type="ARBA" id="ARBA00012546"/>
    </source>
</evidence>
<gene>
    <name evidence="7" type="primary">uxaC</name>
    <name evidence="7" type="ORF">GCM10025865_07160</name>
</gene>
<dbReference type="SUPFAM" id="SSF51556">
    <property type="entry name" value="Metallo-dependent hydrolases"/>
    <property type="match status" value="1"/>
</dbReference>
<sequence length="490" mass="54537">MTARPDPTGPRELRLDPDRAFPAEPGVRSIAREIHAATADLPIVAMHGHVEASLLRRDEPFDDPARLLVTPDHYLVRMLVSQAGGARAVPGVTGPHDLGVRSSDPAVSHETDPREIWRRFCAGWPLFRGTPTRFWLEHTLVSVLDSPLRPSAETADEIYDHLVERLAKPEMRPRALFERFGIEILSTTDPAHASLSEHKALAAEGWGERVVPTFRPDPLLHVDRPGWVEQVRLLGEAAGSPVDTYPQYLDALRTQRAAFVAAGARATDHGHLRADTTPLDDVTAGRIFDAALRRSATRAEAEAFSAHMLFQMAAMSCEDGLVMQLHPGVLRDHDRQVHDRLGPDVGYDIPTPTEYVHGLRPLLEAFGHHPRFRVVLFTVDETVFSRELAPLAGVYPAVRLGAPWWFLDSPDAMRRYREAVTETAGFYNTSGFVDDTRAYCSIPARHDLARRIDAGYLARLVAEGRLEQDEATETAVDLAYRLPRETYPAL</sequence>
<organism evidence="7 8">
    <name type="scientific">Paraoerskovia sediminicola</name>
    <dbReference type="NCBI Taxonomy" id="1138587"/>
    <lineage>
        <taxon>Bacteria</taxon>
        <taxon>Bacillati</taxon>
        <taxon>Actinomycetota</taxon>
        <taxon>Actinomycetes</taxon>
        <taxon>Micrococcales</taxon>
        <taxon>Cellulomonadaceae</taxon>
        <taxon>Paraoerskovia</taxon>
    </lineage>
</organism>